<name>A0A8X6UTX5_NEPPI</name>
<keyword evidence="2" id="KW-1185">Reference proteome</keyword>
<proteinExistence type="predicted"/>
<dbReference type="Proteomes" id="UP000887013">
    <property type="component" value="Unassembled WGS sequence"/>
</dbReference>
<dbReference type="EMBL" id="BMAW01036199">
    <property type="protein sequence ID" value="GFU43032.1"/>
    <property type="molecule type" value="Genomic_DNA"/>
</dbReference>
<protein>
    <submittedName>
        <fullName evidence="1">Uncharacterized protein</fullName>
    </submittedName>
</protein>
<evidence type="ECO:0000313" key="1">
    <source>
        <dbReference type="EMBL" id="GFU43032.1"/>
    </source>
</evidence>
<reference evidence="1" key="1">
    <citation type="submission" date="2020-08" db="EMBL/GenBank/DDBJ databases">
        <title>Multicomponent nature underlies the extraordinary mechanical properties of spider dragline silk.</title>
        <authorList>
            <person name="Kono N."/>
            <person name="Nakamura H."/>
            <person name="Mori M."/>
            <person name="Yoshida Y."/>
            <person name="Ohtoshi R."/>
            <person name="Malay A.D."/>
            <person name="Moran D.A.P."/>
            <person name="Tomita M."/>
            <person name="Numata K."/>
            <person name="Arakawa K."/>
        </authorList>
    </citation>
    <scope>NUCLEOTIDE SEQUENCE</scope>
</reference>
<comment type="caution">
    <text evidence="1">The sequence shown here is derived from an EMBL/GenBank/DDBJ whole genome shotgun (WGS) entry which is preliminary data.</text>
</comment>
<gene>
    <name evidence="1" type="ORF">NPIL_529211</name>
</gene>
<evidence type="ECO:0000313" key="2">
    <source>
        <dbReference type="Proteomes" id="UP000887013"/>
    </source>
</evidence>
<organism evidence="1 2">
    <name type="scientific">Nephila pilipes</name>
    <name type="common">Giant wood spider</name>
    <name type="synonym">Nephila maculata</name>
    <dbReference type="NCBI Taxonomy" id="299642"/>
    <lineage>
        <taxon>Eukaryota</taxon>
        <taxon>Metazoa</taxon>
        <taxon>Ecdysozoa</taxon>
        <taxon>Arthropoda</taxon>
        <taxon>Chelicerata</taxon>
        <taxon>Arachnida</taxon>
        <taxon>Araneae</taxon>
        <taxon>Araneomorphae</taxon>
        <taxon>Entelegynae</taxon>
        <taxon>Araneoidea</taxon>
        <taxon>Nephilidae</taxon>
        <taxon>Nephila</taxon>
    </lineage>
</organism>
<accession>A0A8X6UTX5</accession>
<dbReference type="AlphaFoldDB" id="A0A8X6UTX5"/>
<sequence length="88" mass="10245">MYSGAVVPSEFDFHLLRPLPPHLLSRPKRSSSCFFAARFSVCVLVLKSPFIKKFKICLQVLQDIRLQVPRRLLLLFPSIEQWTCCSFF</sequence>